<reference evidence="2" key="1">
    <citation type="submission" date="2021-03" db="EMBL/GenBank/DDBJ databases">
        <authorList>
            <person name="Kanchanasin P."/>
            <person name="Saeng-In P."/>
            <person name="Phongsopitanun W."/>
            <person name="Yuki M."/>
            <person name="Kudo T."/>
            <person name="Ohkuma M."/>
            <person name="Tanasupawat S."/>
        </authorList>
    </citation>
    <scope>NUCLEOTIDE SEQUENCE</scope>
    <source>
        <strain evidence="2">GKU 128</strain>
    </source>
</reference>
<evidence type="ECO:0000259" key="1">
    <source>
        <dbReference type="PROSITE" id="PS50943"/>
    </source>
</evidence>
<comment type="caution">
    <text evidence="2">The sequence shown here is derived from an EMBL/GenBank/DDBJ whole genome shotgun (WGS) entry which is preliminary data.</text>
</comment>
<protein>
    <submittedName>
        <fullName evidence="2">Helix-turn-helix transcriptional regulator</fullName>
    </submittedName>
</protein>
<gene>
    <name evidence="2" type="ORF">J4573_48440</name>
</gene>
<dbReference type="RefSeq" id="WP_208263220.1">
    <property type="nucleotide sequence ID" value="NZ_JAGEOJ010000031.1"/>
</dbReference>
<evidence type="ECO:0000313" key="2">
    <source>
        <dbReference type="EMBL" id="MBO2454990.1"/>
    </source>
</evidence>
<sequence>MTSPFVRRRRLAAELRALREHRGMTAGRLSQLIHQSRMKVSRLENAHIRPDLAEIIKILDVLDVTGDKWNQIVRIACDAAEKGWWDAYGDAMGPRQRLYADIESGAKTIREYHPSGMPGILQTPEFTWAMIELAKAESQVPFVPERLVAARLERRRAVLRTDGPVYEAVIDELALRRYAVPPEVMRAQLRHLIATTEQEPRVSIRVLPLQPGPSGSLPPQSPFYLFTFPDPTDPPMAVVETVAADLVHTESAEVSRYVRRYEHVLKAALTEDESRTLLADAADPTGSP</sequence>
<dbReference type="InterPro" id="IPR001387">
    <property type="entry name" value="Cro/C1-type_HTH"/>
</dbReference>
<dbReference type="Pfam" id="PF19054">
    <property type="entry name" value="DUF5753"/>
    <property type="match status" value="1"/>
</dbReference>
<organism evidence="2 3">
    <name type="scientific">Actinomadura barringtoniae</name>
    <dbReference type="NCBI Taxonomy" id="1427535"/>
    <lineage>
        <taxon>Bacteria</taxon>
        <taxon>Bacillati</taxon>
        <taxon>Actinomycetota</taxon>
        <taxon>Actinomycetes</taxon>
        <taxon>Streptosporangiales</taxon>
        <taxon>Thermomonosporaceae</taxon>
        <taxon>Actinomadura</taxon>
    </lineage>
</organism>
<dbReference type="PROSITE" id="PS50943">
    <property type="entry name" value="HTH_CROC1"/>
    <property type="match status" value="1"/>
</dbReference>
<accession>A0A939TG23</accession>
<dbReference type="AlphaFoldDB" id="A0A939TG23"/>
<dbReference type="SUPFAM" id="SSF47413">
    <property type="entry name" value="lambda repressor-like DNA-binding domains"/>
    <property type="match status" value="1"/>
</dbReference>
<dbReference type="SMART" id="SM00530">
    <property type="entry name" value="HTH_XRE"/>
    <property type="match status" value="1"/>
</dbReference>
<dbReference type="EMBL" id="JAGEOJ010000031">
    <property type="protein sequence ID" value="MBO2454990.1"/>
    <property type="molecule type" value="Genomic_DNA"/>
</dbReference>
<dbReference type="CDD" id="cd00093">
    <property type="entry name" value="HTH_XRE"/>
    <property type="match status" value="1"/>
</dbReference>
<dbReference type="GO" id="GO:0003677">
    <property type="term" value="F:DNA binding"/>
    <property type="evidence" value="ECO:0007669"/>
    <property type="project" value="InterPro"/>
</dbReference>
<feature type="domain" description="HTH cro/C1-type" evidence="1">
    <location>
        <begin position="15"/>
        <end position="69"/>
    </location>
</feature>
<dbReference type="InterPro" id="IPR043917">
    <property type="entry name" value="DUF5753"/>
</dbReference>
<dbReference type="Proteomes" id="UP000669179">
    <property type="component" value="Unassembled WGS sequence"/>
</dbReference>
<name>A0A939TG23_9ACTN</name>
<dbReference type="Gene3D" id="1.10.260.40">
    <property type="entry name" value="lambda repressor-like DNA-binding domains"/>
    <property type="match status" value="1"/>
</dbReference>
<evidence type="ECO:0000313" key="3">
    <source>
        <dbReference type="Proteomes" id="UP000669179"/>
    </source>
</evidence>
<dbReference type="InterPro" id="IPR010982">
    <property type="entry name" value="Lambda_DNA-bd_dom_sf"/>
</dbReference>
<proteinExistence type="predicted"/>
<dbReference type="Pfam" id="PF13560">
    <property type="entry name" value="HTH_31"/>
    <property type="match status" value="1"/>
</dbReference>
<keyword evidence="3" id="KW-1185">Reference proteome</keyword>